<dbReference type="AlphaFoldDB" id="A0A9X1NP12"/>
<gene>
    <name evidence="3" type="ORF">LR394_37415</name>
</gene>
<dbReference type="Pfam" id="PF01408">
    <property type="entry name" value="GFO_IDH_MocA"/>
    <property type="match status" value="1"/>
</dbReference>
<accession>A0A9X1NP12</accession>
<protein>
    <submittedName>
        <fullName evidence="3">Gfo/Idh/MocA family oxidoreductase</fullName>
    </submittedName>
</protein>
<dbReference type="Gene3D" id="3.30.360.10">
    <property type="entry name" value="Dihydrodipicolinate Reductase, domain 2"/>
    <property type="match status" value="1"/>
</dbReference>
<dbReference type="Proteomes" id="UP001138997">
    <property type="component" value="Unassembled WGS sequence"/>
</dbReference>
<dbReference type="PANTHER" id="PTHR43708">
    <property type="entry name" value="CONSERVED EXPRESSED OXIDOREDUCTASE (EUROFUNG)"/>
    <property type="match status" value="1"/>
</dbReference>
<dbReference type="GO" id="GO:0000166">
    <property type="term" value="F:nucleotide binding"/>
    <property type="evidence" value="ECO:0007669"/>
    <property type="project" value="InterPro"/>
</dbReference>
<proteinExistence type="predicted"/>
<dbReference type="EMBL" id="JAJOMB010000031">
    <property type="protein sequence ID" value="MCD5316593.1"/>
    <property type="molecule type" value="Genomic_DNA"/>
</dbReference>
<dbReference type="SUPFAM" id="SSF55347">
    <property type="entry name" value="Glyceraldehyde-3-phosphate dehydrogenase-like, C-terminal domain"/>
    <property type="match status" value="1"/>
</dbReference>
<name>A0A9X1NP12_9ACTN</name>
<dbReference type="PANTHER" id="PTHR43708:SF8">
    <property type="entry name" value="OXIDOREDUCTASE"/>
    <property type="match status" value="1"/>
</dbReference>
<evidence type="ECO:0000313" key="4">
    <source>
        <dbReference type="Proteomes" id="UP001138997"/>
    </source>
</evidence>
<sequence>MAHDPIGIIMNGVTGRMGYRQHLLRSVLAIRQAGGVLLADGSRVQVEPLLVGRSESKLAEIAKQHDIPDWTTDLDAALSDPRWQIYGDFQITSARVAAIKQAIAAGKAIYTEKPTAGTLDEALELAALARSAGVKNGVVHDKLYLPGLRKLARLVESGFFGRILSIRGEFGYWVFEGDWQPAQRPSWNYRAEDGGGIVADMFPHWNYVLENLFGPVEAVYARAVTHVPTRVDEAGQEYPATADDAAYAVFELAGGVLAQINSSWAVRVNRKELVEFQVDGTHGSAVAGLFGCRAQHRTATPKPVWNPDLAETHDYFTDWAEVPDNDTFDNGFRTQWEQFVRHVAEDAPYSYDLLAGARGVRLAEAGLESSRTGRRIELPALGKDA</sequence>
<keyword evidence="4" id="KW-1185">Reference proteome</keyword>
<dbReference type="RefSeq" id="WP_231449444.1">
    <property type="nucleotide sequence ID" value="NZ_JAJOMB010000031.1"/>
</dbReference>
<dbReference type="SUPFAM" id="SSF51735">
    <property type="entry name" value="NAD(P)-binding Rossmann-fold domains"/>
    <property type="match status" value="1"/>
</dbReference>
<dbReference type="Pfam" id="PF22725">
    <property type="entry name" value="GFO_IDH_MocA_C3"/>
    <property type="match status" value="1"/>
</dbReference>
<feature type="domain" description="Gfo/Idh/MocA-like oxidoreductase N-terminal" evidence="1">
    <location>
        <begin position="50"/>
        <end position="138"/>
    </location>
</feature>
<evidence type="ECO:0000259" key="1">
    <source>
        <dbReference type="Pfam" id="PF01408"/>
    </source>
</evidence>
<evidence type="ECO:0000313" key="3">
    <source>
        <dbReference type="EMBL" id="MCD5316593.1"/>
    </source>
</evidence>
<feature type="domain" description="GFO/IDH/MocA-like oxidoreductase" evidence="2">
    <location>
        <begin position="149"/>
        <end position="285"/>
    </location>
</feature>
<dbReference type="Gene3D" id="3.40.50.720">
    <property type="entry name" value="NAD(P)-binding Rossmann-like Domain"/>
    <property type="match status" value="1"/>
</dbReference>
<dbReference type="InterPro" id="IPR000683">
    <property type="entry name" value="Gfo/Idh/MocA-like_OxRdtase_N"/>
</dbReference>
<dbReference type="InterPro" id="IPR036291">
    <property type="entry name" value="NAD(P)-bd_dom_sf"/>
</dbReference>
<comment type="caution">
    <text evidence="3">The sequence shown here is derived from an EMBL/GenBank/DDBJ whole genome shotgun (WGS) entry which is preliminary data.</text>
</comment>
<evidence type="ECO:0000259" key="2">
    <source>
        <dbReference type="Pfam" id="PF22725"/>
    </source>
</evidence>
<dbReference type="InterPro" id="IPR055170">
    <property type="entry name" value="GFO_IDH_MocA-like_dom"/>
</dbReference>
<dbReference type="InterPro" id="IPR051317">
    <property type="entry name" value="Gfo/Idh/MocA_oxidoreduct"/>
</dbReference>
<organism evidence="3 4">
    <name type="scientific">Kineosporia babensis</name>
    <dbReference type="NCBI Taxonomy" id="499548"/>
    <lineage>
        <taxon>Bacteria</taxon>
        <taxon>Bacillati</taxon>
        <taxon>Actinomycetota</taxon>
        <taxon>Actinomycetes</taxon>
        <taxon>Kineosporiales</taxon>
        <taxon>Kineosporiaceae</taxon>
        <taxon>Kineosporia</taxon>
    </lineage>
</organism>
<reference evidence="3" key="1">
    <citation type="submission" date="2021-11" db="EMBL/GenBank/DDBJ databases">
        <title>Streptomyces corallinus and Kineosporia corallina sp. nov., two new coral-derived marine actinobacteria.</title>
        <authorList>
            <person name="Buangrab K."/>
            <person name="Sutthacheep M."/>
            <person name="Yeemin T."/>
            <person name="Harunari E."/>
            <person name="Igarashi Y."/>
            <person name="Sripreechasak P."/>
            <person name="Kanchanasin P."/>
            <person name="Tanasupawat S."/>
            <person name="Phongsopitanun W."/>
        </authorList>
    </citation>
    <scope>NUCLEOTIDE SEQUENCE</scope>
    <source>
        <strain evidence="3">JCM 31032</strain>
    </source>
</reference>